<gene>
    <name evidence="1" type="ORF">AMORRO_LOCUS14872</name>
</gene>
<organism evidence="1 2">
    <name type="scientific">Acaulospora morrowiae</name>
    <dbReference type="NCBI Taxonomy" id="94023"/>
    <lineage>
        <taxon>Eukaryota</taxon>
        <taxon>Fungi</taxon>
        <taxon>Fungi incertae sedis</taxon>
        <taxon>Mucoromycota</taxon>
        <taxon>Glomeromycotina</taxon>
        <taxon>Glomeromycetes</taxon>
        <taxon>Diversisporales</taxon>
        <taxon>Acaulosporaceae</taxon>
        <taxon>Acaulospora</taxon>
    </lineage>
</organism>
<comment type="caution">
    <text evidence="1">The sequence shown here is derived from an EMBL/GenBank/DDBJ whole genome shotgun (WGS) entry which is preliminary data.</text>
</comment>
<keyword evidence="2" id="KW-1185">Reference proteome</keyword>
<protein>
    <submittedName>
        <fullName evidence="1">15973_t:CDS:1</fullName>
    </submittedName>
</protein>
<evidence type="ECO:0000313" key="2">
    <source>
        <dbReference type="Proteomes" id="UP000789342"/>
    </source>
</evidence>
<reference evidence="1" key="1">
    <citation type="submission" date="2021-06" db="EMBL/GenBank/DDBJ databases">
        <authorList>
            <person name="Kallberg Y."/>
            <person name="Tangrot J."/>
            <person name="Rosling A."/>
        </authorList>
    </citation>
    <scope>NUCLEOTIDE SEQUENCE</scope>
    <source>
        <strain evidence="1">CL551</strain>
    </source>
</reference>
<sequence length="53" mass="6061">VIKAVRISAQIALVEKKKEAWGPVIKFEQEVKVLKTHRNVHSNPYTNNSSFVK</sequence>
<dbReference type="EMBL" id="CAJVPV010031697">
    <property type="protein sequence ID" value="CAG8743364.1"/>
    <property type="molecule type" value="Genomic_DNA"/>
</dbReference>
<dbReference type="Proteomes" id="UP000789342">
    <property type="component" value="Unassembled WGS sequence"/>
</dbReference>
<name>A0A9N9NMY4_9GLOM</name>
<proteinExistence type="predicted"/>
<evidence type="ECO:0000313" key="1">
    <source>
        <dbReference type="EMBL" id="CAG8743364.1"/>
    </source>
</evidence>
<feature type="non-terminal residue" evidence="1">
    <location>
        <position position="53"/>
    </location>
</feature>
<accession>A0A9N9NMY4</accession>
<feature type="non-terminal residue" evidence="1">
    <location>
        <position position="1"/>
    </location>
</feature>
<dbReference type="AlphaFoldDB" id="A0A9N9NMY4"/>